<evidence type="ECO:0000256" key="1">
    <source>
        <dbReference type="SAM" id="SignalP"/>
    </source>
</evidence>
<dbReference type="OrthoDB" id="117186at2"/>
<dbReference type="RefSeq" id="WP_111593522.1">
    <property type="nucleotide sequence ID" value="NZ_QLMA01000006.1"/>
</dbReference>
<dbReference type="InterPro" id="IPR032710">
    <property type="entry name" value="NTF2-like_dom_sf"/>
</dbReference>
<keyword evidence="3" id="KW-1185">Reference proteome</keyword>
<dbReference type="Pfam" id="PF12893">
    <property type="entry name" value="Lumazine_bd_2"/>
    <property type="match status" value="1"/>
</dbReference>
<organism evidence="2 3">
    <name type="scientific">Chitinophaga dinghuensis</name>
    <dbReference type="NCBI Taxonomy" id="1539050"/>
    <lineage>
        <taxon>Bacteria</taxon>
        <taxon>Pseudomonadati</taxon>
        <taxon>Bacteroidota</taxon>
        <taxon>Chitinophagia</taxon>
        <taxon>Chitinophagales</taxon>
        <taxon>Chitinophagaceae</taxon>
        <taxon>Chitinophaga</taxon>
    </lineage>
</organism>
<accession>A0A327VVW5</accession>
<keyword evidence="1" id="KW-0732">Signal</keyword>
<dbReference type="SUPFAM" id="SSF54427">
    <property type="entry name" value="NTF2-like"/>
    <property type="match status" value="1"/>
</dbReference>
<feature type="signal peptide" evidence="1">
    <location>
        <begin position="1"/>
        <end position="19"/>
    </location>
</feature>
<proteinExistence type="predicted"/>
<dbReference type="InterPro" id="IPR039437">
    <property type="entry name" value="FrzH/put_lumazine-bd"/>
</dbReference>
<evidence type="ECO:0000313" key="3">
    <source>
        <dbReference type="Proteomes" id="UP000249819"/>
    </source>
</evidence>
<dbReference type="EMBL" id="QLMA01000006">
    <property type="protein sequence ID" value="RAJ79046.1"/>
    <property type="molecule type" value="Genomic_DNA"/>
</dbReference>
<comment type="caution">
    <text evidence="2">The sequence shown here is derived from an EMBL/GenBank/DDBJ whole genome shotgun (WGS) entry which is preliminary data.</text>
</comment>
<feature type="chain" id="PRO_5016381706" evidence="1">
    <location>
        <begin position="20"/>
        <end position="156"/>
    </location>
</feature>
<sequence>MRTCLILATLFILSGKLYAQSAEDEVKTAVNKLFIAMRTSDSALLSSCFHANAIVQTIGKGQTVKPESVERFASVIGHEVKGSLDERIYYKQISIDGNLASVWTPYRFYLNDRYHHCGVNSFQLVKINGVWKIQYLIDTRRMEDCVEESMVVSPGK</sequence>
<gene>
    <name evidence="2" type="ORF">CLV59_106106</name>
</gene>
<dbReference type="Proteomes" id="UP000249819">
    <property type="component" value="Unassembled WGS sequence"/>
</dbReference>
<evidence type="ECO:0000313" key="2">
    <source>
        <dbReference type="EMBL" id="RAJ79046.1"/>
    </source>
</evidence>
<protein>
    <submittedName>
        <fullName evidence="2">Putative lumazine-binding protein</fullName>
    </submittedName>
</protein>
<dbReference type="Gene3D" id="3.10.450.50">
    <property type="match status" value="1"/>
</dbReference>
<name>A0A327VVW5_9BACT</name>
<dbReference type="AlphaFoldDB" id="A0A327VVW5"/>
<reference evidence="2 3" key="1">
    <citation type="submission" date="2018-06" db="EMBL/GenBank/DDBJ databases">
        <title>Genomic Encyclopedia of Archaeal and Bacterial Type Strains, Phase II (KMG-II): from individual species to whole genera.</title>
        <authorList>
            <person name="Goeker M."/>
        </authorList>
    </citation>
    <scope>NUCLEOTIDE SEQUENCE [LARGE SCALE GENOMIC DNA]</scope>
    <source>
        <strain evidence="2 3">DSM 29821</strain>
    </source>
</reference>